<dbReference type="EnsemblPlants" id="Pp3c19_15390V3.1">
    <property type="protein sequence ID" value="Pp3c19_15390V3.1"/>
    <property type="gene ID" value="Pp3c19_15390"/>
</dbReference>
<dbReference type="InParanoid" id="A0A2K1IYI6"/>
<reference evidence="2" key="3">
    <citation type="submission" date="2020-12" db="UniProtKB">
        <authorList>
            <consortium name="EnsemblPlants"/>
        </authorList>
    </citation>
    <scope>IDENTIFICATION</scope>
</reference>
<dbReference type="Gramene" id="Pp3c19_15390V3.1">
    <property type="protein sequence ID" value="Pp3c19_15390V3.1"/>
    <property type="gene ID" value="Pp3c19_15390"/>
</dbReference>
<gene>
    <name evidence="1" type="ORF">PHYPA_024160</name>
</gene>
<dbReference type="AlphaFoldDB" id="A0A2K1IYI6"/>
<evidence type="ECO:0008006" key="4">
    <source>
        <dbReference type="Google" id="ProtNLM"/>
    </source>
</evidence>
<evidence type="ECO:0000313" key="2">
    <source>
        <dbReference type="EnsemblPlants" id="Pp3c19_15390V3.1"/>
    </source>
</evidence>
<evidence type="ECO:0000313" key="1">
    <source>
        <dbReference type="EMBL" id="PNR34343.1"/>
    </source>
</evidence>
<evidence type="ECO:0000313" key="3">
    <source>
        <dbReference type="Proteomes" id="UP000006727"/>
    </source>
</evidence>
<reference evidence="1 3" key="2">
    <citation type="journal article" date="2018" name="Plant J.">
        <title>The Physcomitrella patens chromosome-scale assembly reveals moss genome structure and evolution.</title>
        <authorList>
            <person name="Lang D."/>
            <person name="Ullrich K.K."/>
            <person name="Murat F."/>
            <person name="Fuchs J."/>
            <person name="Jenkins J."/>
            <person name="Haas F.B."/>
            <person name="Piednoel M."/>
            <person name="Gundlach H."/>
            <person name="Van Bel M."/>
            <person name="Meyberg R."/>
            <person name="Vives C."/>
            <person name="Morata J."/>
            <person name="Symeonidi A."/>
            <person name="Hiss M."/>
            <person name="Muchero W."/>
            <person name="Kamisugi Y."/>
            <person name="Saleh O."/>
            <person name="Blanc G."/>
            <person name="Decker E.L."/>
            <person name="van Gessel N."/>
            <person name="Grimwood J."/>
            <person name="Hayes R.D."/>
            <person name="Graham S.W."/>
            <person name="Gunter L.E."/>
            <person name="McDaniel S.F."/>
            <person name="Hoernstein S.N.W."/>
            <person name="Larsson A."/>
            <person name="Li F.W."/>
            <person name="Perroud P.F."/>
            <person name="Phillips J."/>
            <person name="Ranjan P."/>
            <person name="Rokshar D.S."/>
            <person name="Rothfels C.J."/>
            <person name="Schneider L."/>
            <person name="Shu S."/>
            <person name="Stevenson D.W."/>
            <person name="Thummler F."/>
            <person name="Tillich M."/>
            <person name="Villarreal Aguilar J.C."/>
            <person name="Widiez T."/>
            <person name="Wong G.K."/>
            <person name="Wymore A."/>
            <person name="Zhang Y."/>
            <person name="Zimmer A.D."/>
            <person name="Quatrano R.S."/>
            <person name="Mayer K.F.X."/>
            <person name="Goodstein D."/>
            <person name="Casacuberta J.M."/>
            <person name="Vandepoele K."/>
            <person name="Reski R."/>
            <person name="Cuming A.C."/>
            <person name="Tuskan G.A."/>
            <person name="Maumus F."/>
            <person name="Salse J."/>
            <person name="Schmutz J."/>
            <person name="Rensing S.A."/>
        </authorList>
    </citation>
    <scope>NUCLEOTIDE SEQUENCE [LARGE SCALE GENOMIC DNA]</scope>
    <source>
        <strain evidence="2 3">cv. Gransden 2004</strain>
    </source>
</reference>
<dbReference type="EMBL" id="ABEU02000019">
    <property type="protein sequence ID" value="PNR34343.1"/>
    <property type="molecule type" value="Genomic_DNA"/>
</dbReference>
<proteinExistence type="predicted"/>
<accession>A0A2K1IYI6</accession>
<keyword evidence="3" id="KW-1185">Reference proteome</keyword>
<sequence length="235" mass="26446">MKKCFFLGVQEVKSAPPLQMICDSEDRKYITNVSMADYAKDYFCNLFTSQGSAEGCDSARNSDWSKIPSKVSPIMNSNLTKPFSKDEVYEALKELPTSRAPGVDGFPAEFFSTFLGAPWDRPYEVLRETLSMELDYWATTKLSLATRISIANQVLLTSMWDCFQTLLPGEHSTNIAYALRPKRVAQGRTYGELPGKRGRRPDQGLFSTTNNLRRLGEAVPLLERRTSYITGSYST</sequence>
<protein>
    <recommendedName>
        <fullName evidence="4">Reverse transcriptase domain-containing protein</fullName>
    </recommendedName>
</protein>
<name>A0A2K1IYI6_PHYPA</name>
<organism evidence="1">
    <name type="scientific">Physcomitrium patens</name>
    <name type="common">Spreading-leaved earth moss</name>
    <name type="synonym">Physcomitrella patens</name>
    <dbReference type="NCBI Taxonomy" id="3218"/>
    <lineage>
        <taxon>Eukaryota</taxon>
        <taxon>Viridiplantae</taxon>
        <taxon>Streptophyta</taxon>
        <taxon>Embryophyta</taxon>
        <taxon>Bryophyta</taxon>
        <taxon>Bryophytina</taxon>
        <taxon>Bryopsida</taxon>
        <taxon>Funariidae</taxon>
        <taxon>Funariales</taxon>
        <taxon>Funariaceae</taxon>
        <taxon>Physcomitrium</taxon>
    </lineage>
</organism>
<reference evidence="1 3" key="1">
    <citation type="journal article" date="2008" name="Science">
        <title>The Physcomitrella genome reveals evolutionary insights into the conquest of land by plants.</title>
        <authorList>
            <person name="Rensing S."/>
            <person name="Lang D."/>
            <person name="Zimmer A."/>
            <person name="Terry A."/>
            <person name="Salamov A."/>
            <person name="Shapiro H."/>
            <person name="Nishiyama T."/>
            <person name="Perroud P.-F."/>
            <person name="Lindquist E."/>
            <person name="Kamisugi Y."/>
            <person name="Tanahashi T."/>
            <person name="Sakakibara K."/>
            <person name="Fujita T."/>
            <person name="Oishi K."/>
            <person name="Shin-I T."/>
            <person name="Kuroki Y."/>
            <person name="Toyoda A."/>
            <person name="Suzuki Y."/>
            <person name="Hashimoto A."/>
            <person name="Yamaguchi K."/>
            <person name="Sugano A."/>
            <person name="Kohara Y."/>
            <person name="Fujiyama A."/>
            <person name="Anterola A."/>
            <person name="Aoki S."/>
            <person name="Ashton N."/>
            <person name="Barbazuk W.B."/>
            <person name="Barker E."/>
            <person name="Bennetzen J."/>
            <person name="Bezanilla M."/>
            <person name="Blankenship R."/>
            <person name="Cho S.H."/>
            <person name="Dutcher S."/>
            <person name="Estelle M."/>
            <person name="Fawcett J.A."/>
            <person name="Gundlach H."/>
            <person name="Hanada K."/>
            <person name="Heyl A."/>
            <person name="Hicks K.A."/>
            <person name="Hugh J."/>
            <person name="Lohr M."/>
            <person name="Mayer K."/>
            <person name="Melkozernov A."/>
            <person name="Murata T."/>
            <person name="Nelson D."/>
            <person name="Pils B."/>
            <person name="Prigge M."/>
            <person name="Reiss B."/>
            <person name="Renner T."/>
            <person name="Rombauts S."/>
            <person name="Rushton P."/>
            <person name="Sanderfoot A."/>
            <person name="Schween G."/>
            <person name="Shiu S.-H."/>
            <person name="Stueber K."/>
            <person name="Theodoulou F.L."/>
            <person name="Tu H."/>
            <person name="Van de Peer Y."/>
            <person name="Verrier P.J."/>
            <person name="Waters E."/>
            <person name="Wood A."/>
            <person name="Yang L."/>
            <person name="Cove D."/>
            <person name="Cuming A."/>
            <person name="Hasebe M."/>
            <person name="Lucas S."/>
            <person name="Mishler D.B."/>
            <person name="Reski R."/>
            <person name="Grigoriev I."/>
            <person name="Quatrano R.S."/>
            <person name="Boore J.L."/>
        </authorList>
    </citation>
    <scope>NUCLEOTIDE SEQUENCE [LARGE SCALE GENOMIC DNA]</scope>
    <source>
        <strain evidence="2 3">cv. Gransden 2004</strain>
    </source>
</reference>
<dbReference type="Proteomes" id="UP000006727">
    <property type="component" value="Chromosome 19"/>
</dbReference>
<dbReference type="PaxDb" id="3218-PP1S20_150V6.1"/>